<sequence>MKLGVLALAVLAATDVALARSSRPSSGHAARRGSAGGRGGPSRKKSRRSSPSRPSAPVEYDDEDDEDSGDFGLDEYSEEEESEEEFAPRERRPSGRSGGRAPGGGRRQPPRRPAYDDEDDYDDYDEDKYAPPPGRSSSRGGSRGGGGRRPPPRGHERRVTTYGGPRRRGPPQPSAFTRGLSAIRDSMPDPNTVKDTMLSATKAAQEKTSALSSNLYREVKGLTSSELEQVMLKSTRPDETPVKTKHVERLVGVTYQISGKYDIYDAVLRKLWNKMAERDIRTKLKSVYVLHRFSVDGGPEHQEALKQRLRALRKTKDPKRSGGGGRGGSTRYFDSKVLIGPDNDPDNSGYRAFLSRYAHYVLTRAQTFGGVFNEISLAQSVQSSPSRKSSRKSSSKASAAKPKSPPLSEEHLKFARMVLKAGLACNLHDGEECESTAMCLERVAADLMGLTSTVATALKRELKGGEGDACDPELVRSWCEFYSDELLPDTKRFVKRITNKLDVYGLYLPSRMSASLPPELLEKGLKMGMSDGGESSAAPREENGAEDDNTPEEDETCAEETDAADTSVAMSAEPDEPDDDDELYDEEYYDEEYDEE</sequence>
<feature type="region of interest" description="Disordered" evidence="1">
    <location>
        <begin position="310"/>
        <end position="340"/>
    </location>
</feature>
<evidence type="ECO:0000256" key="2">
    <source>
        <dbReference type="SAM" id="SignalP"/>
    </source>
</evidence>
<gene>
    <name evidence="4" type="ORF">THAOC_15514</name>
</gene>
<feature type="region of interest" description="Disordered" evidence="1">
    <location>
        <begin position="17"/>
        <end position="191"/>
    </location>
</feature>
<feature type="compositionally biased region" description="Basic residues" evidence="1">
    <location>
        <begin position="41"/>
        <end position="50"/>
    </location>
</feature>
<dbReference type="EMBL" id="AGNL01018003">
    <property type="protein sequence ID" value="EJK63810.1"/>
    <property type="molecule type" value="Genomic_DNA"/>
</dbReference>
<feature type="compositionally biased region" description="Acidic residues" evidence="1">
    <location>
        <begin position="59"/>
        <end position="85"/>
    </location>
</feature>
<keyword evidence="5" id="KW-1185">Reference proteome</keyword>
<feature type="compositionally biased region" description="Gly residues" evidence="1">
    <location>
        <begin position="96"/>
        <end position="106"/>
    </location>
</feature>
<keyword evidence="2" id="KW-0732">Signal</keyword>
<dbReference type="InterPro" id="IPR013809">
    <property type="entry name" value="ENTH"/>
</dbReference>
<feature type="region of interest" description="Disordered" evidence="1">
    <location>
        <begin position="524"/>
        <end position="596"/>
    </location>
</feature>
<protein>
    <recommendedName>
        <fullName evidence="3">ENTH domain-containing protein</fullName>
    </recommendedName>
</protein>
<dbReference type="SMART" id="SM00273">
    <property type="entry name" value="ENTH"/>
    <property type="match status" value="1"/>
</dbReference>
<feature type="region of interest" description="Disordered" evidence="1">
    <location>
        <begin position="382"/>
        <end position="407"/>
    </location>
</feature>
<accession>K0SEP4</accession>
<reference evidence="4 5" key="1">
    <citation type="journal article" date="2012" name="Genome Biol.">
        <title>Genome and low-iron response of an oceanic diatom adapted to chronic iron limitation.</title>
        <authorList>
            <person name="Lommer M."/>
            <person name="Specht M."/>
            <person name="Roy A.S."/>
            <person name="Kraemer L."/>
            <person name="Andreson R."/>
            <person name="Gutowska M.A."/>
            <person name="Wolf J."/>
            <person name="Bergner S.V."/>
            <person name="Schilhabel M.B."/>
            <person name="Klostermeier U.C."/>
            <person name="Beiko R.G."/>
            <person name="Rosenstiel P."/>
            <person name="Hippler M."/>
            <person name="Laroche J."/>
        </authorList>
    </citation>
    <scope>NUCLEOTIDE SEQUENCE [LARGE SCALE GENOMIC DNA]</scope>
    <source>
        <strain evidence="4 5">CCMP1005</strain>
    </source>
</reference>
<evidence type="ECO:0000313" key="4">
    <source>
        <dbReference type="EMBL" id="EJK63810.1"/>
    </source>
</evidence>
<dbReference type="OrthoDB" id="44015at2759"/>
<dbReference type="eggNOG" id="ENOG502SI7J">
    <property type="taxonomic scope" value="Eukaryota"/>
</dbReference>
<feature type="domain" description="ENTH" evidence="3">
    <location>
        <begin position="219"/>
        <end position="375"/>
    </location>
</feature>
<feature type="compositionally biased region" description="Acidic residues" evidence="1">
    <location>
        <begin position="116"/>
        <end position="126"/>
    </location>
</feature>
<evidence type="ECO:0000256" key="1">
    <source>
        <dbReference type="SAM" id="MobiDB-lite"/>
    </source>
</evidence>
<dbReference type="OMA" id="CEFYSEE"/>
<feature type="compositionally biased region" description="Acidic residues" evidence="1">
    <location>
        <begin position="544"/>
        <end position="563"/>
    </location>
</feature>
<name>K0SEP4_THAOC</name>
<comment type="caution">
    <text evidence="4">The sequence shown here is derived from an EMBL/GenBank/DDBJ whole genome shotgun (WGS) entry which is preliminary data.</text>
</comment>
<feature type="chain" id="PRO_5003837088" description="ENTH domain-containing protein" evidence="2">
    <location>
        <begin position="20"/>
        <end position="596"/>
    </location>
</feature>
<dbReference type="Gene3D" id="1.25.40.90">
    <property type="match status" value="1"/>
</dbReference>
<dbReference type="InterPro" id="IPR008942">
    <property type="entry name" value="ENTH_VHS"/>
</dbReference>
<dbReference type="PROSITE" id="PS50942">
    <property type="entry name" value="ENTH"/>
    <property type="match status" value="1"/>
</dbReference>
<evidence type="ECO:0000313" key="5">
    <source>
        <dbReference type="Proteomes" id="UP000266841"/>
    </source>
</evidence>
<dbReference type="AlphaFoldDB" id="K0SEP4"/>
<dbReference type="SUPFAM" id="SSF48464">
    <property type="entry name" value="ENTH/VHS domain"/>
    <property type="match status" value="1"/>
</dbReference>
<organism evidence="4 5">
    <name type="scientific">Thalassiosira oceanica</name>
    <name type="common">Marine diatom</name>
    <dbReference type="NCBI Taxonomy" id="159749"/>
    <lineage>
        <taxon>Eukaryota</taxon>
        <taxon>Sar</taxon>
        <taxon>Stramenopiles</taxon>
        <taxon>Ochrophyta</taxon>
        <taxon>Bacillariophyta</taxon>
        <taxon>Coscinodiscophyceae</taxon>
        <taxon>Thalassiosirophycidae</taxon>
        <taxon>Thalassiosirales</taxon>
        <taxon>Thalassiosiraceae</taxon>
        <taxon>Thalassiosira</taxon>
    </lineage>
</organism>
<feature type="compositionally biased region" description="Acidic residues" evidence="1">
    <location>
        <begin position="573"/>
        <end position="596"/>
    </location>
</feature>
<feature type="compositionally biased region" description="Low complexity" evidence="1">
    <location>
        <begin position="17"/>
        <end position="28"/>
    </location>
</feature>
<dbReference type="Proteomes" id="UP000266841">
    <property type="component" value="Unassembled WGS sequence"/>
</dbReference>
<feature type="signal peptide" evidence="2">
    <location>
        <begin position="1"/>
        <end position="19"/>
    </location>
</feature>
<evidence type="ECO:0000259" key="3">
    <source>
        <dbReference type="PROSITE" id="PS50942"/>
    </source>
</evidence>
<proteinExistence type="predicted"/>